<dbReference type="SMART" id="SM00382">
    <property type="entry name" value="AAA"/>
    <property type="match status" value="1"/>
</dbReference>
<dbReference type="GO" id="GO:0016887">
    <property type="term" value="F:ATP hydrolysis activity"/>
    <property type="evidence" value="ECO:0007669"/>
    <property type="project" value="InterPro"/>
</dbReference>
<keyword evidence="3" id="KW-0547">Nucleotide-binding</keyword>
<dbReference type="PROSITE" id="PS00211">
    <property type="entry name" value="ABC_TRANSPORTER_1"/>
    <property type="match status" value="1"/>
</dbReference>
<evidence type="ECO:0000256" key="4">
    <source>
        <dbReference type="ARBA" id="ARBA00022840"/>
    </source>
</evidence>
<accession>A0A1H7EUE8</accession>
<evidence type="ECO:0000256" key="1">
    <source>
        <dbReference type="ARBA" id="ARBA00005417"/>
    </source>
</evidence>
<evidence type="ECO:0000259" key="5">
    <source>
        <dbReference type="PROSITE" id="PS50893"/>
    </source>
</evidence>
<keyword evidence="7" id="KW-1185">Reference proteome</keyword>
<sequence length="225" mass="24905">MEPFITVENICKTFSRNDKQNTEVLKGISFQVNQGECLGIVGESGSGKSTLARIMLGLIPATDGKIIINGKEQKGIRLGSQMVFQNPNESFNPRKTIGYGVGEGLKNKGVPQDKIDEKIDYLFDMCGLQRELKNKYPHQISGGQCQRAAIARALAMNPDILICDEATSALDATVQKQVIELLQELRRKQNITIIFISHNMALVEMFCDRAILIENGTTKRTFGPT</sequence>
<dbReference type="Gene3D" id="3.40.50.300">
    <property type="entry name" value="P-loop containing nucleotide triphosphate hydrolases"/>
    <property type="match status" value="1"/>
</dbReference>
<dbReference type="InterPro" id="IPR017871">
    <property type="entry name" value="ABC_transporter-like_CS"/>
</dbReference>
<comment type="similarity">
    <text evidence="1">Belongs to the ABC transporter superfamily.</text>
</comment>
<dbReference type="EMBL" id="FNZX01000003">
    <property type="protein sequence ID" value="SEK17461.1"/>
    <property type="molecule type" value="Genomic_DNA"/>
</dbReference>
<keyword evidence="4 6" id="KW-0067">ATP-binding</keyword>
<reference evidence="7" key="1">
    <citation type="submission" date="2016-10" db="EMBL/GenBank/DDBJ databases">
        <authorList>
            <person name="Varghese N."/>
        </authorList>
    </citation>
    <scope>NUCLEOTIDE SEQUENCE [LARGE SCALE GENOMIC DNA]</scope>
    <source>
        <strain evidence="7">ACV-9</strain>
    </source>
</reference>
<name>A0A1H7EUE8_9FIRM</name>
<dbReference type="GO" id="GO:0005524">
    <property type="term" value="F:ATP binding"/>
    <property type="evidence" value="ECO:0007669"/>
    <property type="project" value="UniProtKB-KW"/>
</dbReference>
<organism evidence="6 7">
    <name type="scientific">Pseudobutyrivibrio ruminis</name>
    <dbReference type="NCBI Taxonomy" id="46206"/>
    <lineage>
        <taxon>Bacteria</taxon>
        <taxon>Bacillati</taxon>
        <taxon>Bacillota</taxon>
        <taxon>Clostridia</taxon>
        <taxon>Lachnospirales</taxon>
        <taxon>Lachnospiraceae</taxon>
        <taxon>Pseudobutyrivibrio</taxon>
    </lineage>
</organism>
<dbReference type="GO" id="GO:0055085">
    <property type="term" value="P:transmembrane transport"/>
    <property type="evidence" value="ECO:0007669"/>
    <property type="project" value="UniProtKB-ARBA"/>
</dbReference>
<gene>
    <name evidence="6" type="ORF">SAMN02910377_00019</name>
</gene>
<dbReference type="PANTHER" id="PTHR43776:SF7">
    <property type="entry name" value="D,D-DIPEPTIDE TRANSPORT ATP-BINDING PROTEIN DDPF-RELATED"/>
    <property type="match status" value="1"/>
</dbReference>
<evidence type="ECO:0000256" key="2">
    <source>
        <dbReference type="ARBA" id="ARBA00022448"/>
    </source>
</evidence>
<dbReference type="InterPro" id="IPR027417">
    <property type="entry name" value="P-loop_NTPase"/>
</dbReference>
<evidence type="ECO:0000256" key="3">
    <source>
        <dbReference type="ARBA" id="ARBA00022741"/>
    </source>
</evidence>
<evidence type="ECO:0000313" key="7">
    <source>
        <dbReference type="Proteomes" id="UP000182321"/>
    </source>
</evidence>
<dbReference type="RefSeq" id="WP_052169796.1">
    <property type="nucleotide sequence ID" value="NZ_FNZX01000003.1"/>
</dbReference>
<dbReference type="Proteomes" id="UP000182321">
    <property type="component" value="Unassembled WGS sequence"/>
</dbReference>
<dbReference type="SUPFAM" id="SSF52540">
    <property type="entry name" value="P-loop containing nucleoside triphosphate hydrolases"/>
    <property type="match status" value="1"/>
</dbReference>
<dbReference type="PANTHER" id="PTHR43776">
    <property type="entry name" value="TRANSPORT ATP-BINDING PROTEIN"/>
    <property type="match status" value="1"/>
</dbReference>
<dbReference type="Pfam" id="PF00005">
    <property type="entry name" value="ABC_tran"/>
    <property type="match status" value="1"/>
</dbReference>
<dbReference type="InterPro" id="IPR050319">
    <property type="entry name" value="ABC_transp_ATP-bind"/>
</dbReference>
<proteinExistence type="inferred from homology"/>
<dbReference type="CDD" id="cd03257">
    <property type="entry name" value="ABC_NikE_OppD_transporters"/>
    <property type="match status" value="1"/>
</dbReference>
<keyword evidence="2" id="KW-0813">Transport</keyword>
<dbReference type="InterPro" id="IPR003593">
    <property type="entry name" value="AAA+_ATPase"/>
</dbReference>
<evidence type="ECO:0000313" key="6">
    <source>
        <dbReference type="EMBL" id="SEK17461.1"/>
    </source>
</evidence>
<feature type="domain" description="ABC transporter" evidence="5">
    <location>
        <begin position="5"/>
        <end position="225"/>
    </location>
</feature>
<protein>
    <submittedName>
        <fullName evidence="6">Peptide/nickel transport system ATP-binding protein</fullName>
    </submittedName>
</protein>
<dbReference type="AlphaFoldDB" id="A0A1H7EUE8"/>
<dbReference type="InterPro" id="IPR003439">
    <property type="entry name" value="ABC_transporter-like_ATP-bd"/>
</dbReference>
<dbReference type="PROSITE" id="PS50893">
    <property type="entry name" value="ABC_TRANSPORTER_2"/>
    <property type="match status" value="1"/>
</dbReference>